<dbReference type="PROSITE" id="PS00073">
    <property type="entry name" value="ACYL_COA_DH_2"/>
    <property type="match status" value="1"/>
</dbReference>
<dbReference type="Gene3D" id="2.40.110.10">
    <property type="entry name" value="Butyryl-CoA Dehydrogenase, subunit A, domain 2"/>
    <property type="match status" value="1"/>
</dbReference>
<evidence type="ECO:0000256" key="1">
    <source>
        <dbReference type="ARBA" id="ARBA00001974"/>
    </source>
</evidence>
<comment type="cofactor">
    <cofactor evidence="1 8">
        <name>FAD</name>
        <dbReference type="ChEBI" id="CHEBI:57692"/>
    </cofactor>
</comment>
<dbReference type="InterPro" id="IPR009075">
    <property type="entry name" value="AcylCo_DH/oxidase_C"/>
</dbReference>
<dbReference type="FunFam" id="1.20.140.10:FF:000001">
    <property type="entry name" value="Acyl-CoA dehydrogenase"/>
    <property type="match status" value="1"/>
</dbReference>
<dbReference type="Pfam" id="PF02771">
    <property type="entry name" value="Acyl-CoA_dh_N"/>
    <property type="match status" value="1"/>
</dbReference>
<dbReference type="Pfam" id="PF02770">
    <property type="entry name" value="Acyl-CoA_dh_M"/>
    <property type="match status" value="1"/>
</dbReference>
<evidence type="ECO:0000256" key="7">
    <source>
        <dbReference type="ARBA" id="ARBA00023002"/>
    </source>
</evidence>
<dbReference type="GO" id="GO:0003995">
    <property type="term" value="F:acyl-CoA dehydrogenase activity"/>
    <property type="evidence" value="ECO:0007669"/>
    <property type="project" value="InterPro"/>
</dbReference>
<dbReference type="Proteomes" id="UP000269573">
    <property type="component" value="Unassembled WGS sequence"/>
</dbReference>
<dbReference type="RefSeq" id="WP_122922798.1">
    <property type="nucleotide sequence ID" value="NZ_RHHU01000003.1"/>
</dbReference>
<evidence type="ECO:0000259" key="10">
    <source>
        <dbReference type="Pfam" id="PF02770"/>
    </source>
</evidence>
<evidence type="ECO:0000256" key="5">
    <source>
        <dbReference type="ARBA" id="ARBA00022630"/>
    </source>
</evidence>
<feature type="domain" description="Acyl-CoA oxidase/dehydrogenase middle" evidence="10">
    <location>
        <begin position="120"/>
        <end position="215"/>
    </location>
</feature>
<name>A0A3M8DMH8_9BACL</name>
<keyword evidence="6 8" id="KW-0274">FAD</keyword>
<reference evidence="12 13" key="1">
    <citation type="submission" date="2018-10" db="EMBL/GenBank/DDBJ databases">
        <title>Phylogenomics of Brevibacillus.</title>
        <authorList>
            <person name="Dunlap C."/>
        </authorList>
    </citation>
    <scope>NUCLEOTIDE SEQUENCE [LARGE SCALE GENOMIC DNA]</scope>
    <source>
        <strain evidence="12 13">JCM 15774</strain>
    </source>
</reference>
<dbReference type="PIRSF" id="PIRSF016578">
    <property type="entry name" value="HsaA"/>
    <property type="match status" value="1"/>
</dbReference>
<keyword evidence="13" id="KW-1185">Reference proteome</keyword>
<comment type="caution">
    <text evidence="12">The sequence shown here is derived from an EMBL/GenBank/DDBJ whole genome shotgun (WGS) entry which is preliminary data.</text>
</comment>
<accession>A0A3M8DMH8</accession>
<dbReference type="Pfam" id="PF00441">
    <property type="entry name" value="Acyl-CoA_dh_1"/>
    <property type="match status" value="1"/>
</dbReference>
<dbReference type="InterPro" id="IPR036250">
    <property type="entry name" value="AcylCo_DH-like_C"/>
</dbReference>
<gene>
    <name evidence="12" type="ORF">EDM59_06220</name>
</gene>
<evidence type="ECO:0000313" key="12">
    <source>
        <dbReference type="EMBL" id="RNB88701.1"/>
    </source>
</evidence>
<dbReference type="InterPro" id="IPR037069">
    <property type="entry name" value="AcylCoA_DH/ox_N_sf"/>
</dbReference>
<dbReference type="InterPro" id="IPR006091">
    <property type="entry name" value="Acyl-CoA_Oxase/DH_mid-dom"/>
</dbReference>
<evidence type="ECO:0000259" key="9">
    <source>
        <dbReference type="Pfam" id="PF00441"/>
    </source>
</evidence>
<dbReference type="GO" id="GO:0006552">
    <property type="term" value="P:L-leucine catabolic process"/>
    <property type="evidence" value="ECO:0007669"/>
    <property type="project" value="TreeGrafter"/>
</dbReference>
<evidence type="ECO:0000256" key="3">
    <source>
        <dbReference type="ARBA" id="ARBA00009347"/>
    </source>
</evidence>
<dbReference type="SUPFAM" id="SSF56645">
    <property type="entry name" value="Acyl-CoA dehydrogenase NM domain-like"/>
    <property type="match status" value="1"/>
</dbReference>
<proteinExistence type="inferred from homology"/>
<keyword evidence="7 8" id="KW-0560">Oxidoreductase</keyword>
<dbReference type="SUPFAM" id="SSF47203">
    <property type="entry name" value="Acyl-CoA dehydrogenase C-terminal domain-like"/>
    <property type="match status" value="1"/>
</dbReference>
<comment type="similarity">
    <text evidence="3 8">Belongs to the acyl-CoA dehydrogenase family.</text>
</comment>
<dbReference type="InterPro" id="IPR046373">
    <property type="entry name" value="Acyl-CoA_Oxase/DH_mid-dom_sf"/>
</dbReference>
<keyword evidence="4" id="KW-0101">Branched-chain amino acid catabolism</keyword>
<feature type="domain" description="Acyl-CoA dehydrogenase/oxidase C-terminal" evidence="9">
    <location>
        <begin position="227"/>
        <end position="376"/>
    </location>
</feature>
<keyword evidence="5 8" id="KW-0285">Flavoprotein</keyword>
<dbReference type="PANTHER" id="PTHR43884">
    <property type="entry name" value="ACYL-COA DEHYDROGENASE"/>
    <property type="match status" value="1"/>
</dbReference>
<dbReference type="Gene3D" id="1.10.540.10">
    <property type="entry name" value="Acyl-CoA dehydrogenase/oxidase, N-terminal domain"/>
    <property type="match status" value="1"/>
</dbReference>
<dbReference type="Gene3D" id="1.20.140.10">
    <property type="entry name" value="Butyryl-CoA Dehydrogenase, subunit A, domain 3"/>
    <property type="match status" value="1"/>
</dbReference>
<evidence type="ECO:0000256" key="2">
    <source>
        <dbReference type="ARBA" id="ARBA00005109"/>
    </source>
</evidence>
<dbReference type="InterPro" id="IPR006089">
    <property type="entry name" value="Acyl-CoA_DH_CS"/>
</dbReference>
<dbReference type="FunFam" id="1.10.540.10:FF:000007">
    <property type="entry name" value="Isovaleryl-CoA dehydrogenase, mitochondrial"/>
    <property type="match status" value="1"/>
</dbReference>
<dbReference type="AlphaFoldDB" id="A0A3M8DMH8"/>
<evidence type="ECO:0000259" key="11">
    <source>
        <dbReference type="Pfam" id="PF02771"/>
    </source>
</evidence>
<comment type="pathway">
    <text evidence="2">Amino-acid degradation; L-valine degradation.</text>
</comment>
<evidence type="ECO:0000256" key="8">
    <source>
        <dbReference type="RuleBase" id="RU362125"/>
    </source>
</evidence>
<protein>
    <submittedName>
        <fullName evidence="12">Isovaleryl-CoA dehydrogenase</fullName>
    </submittedName>
</protein>
<evidence type="ECO:0000313" key="13">
    <source>
        <dbReference type="Proteomes" id="UP000269573"/>
    </source>
</evidence>
<dbReference type="FunFam" id="2.40.110.10:FF:000001">
    <property type="entry name" value="Acyl-CoA dehydrogenase, mitochondrial"/>
    <property type="match status" value="1"/>
</dbReference>
<dbReference type="InterPro" id="IPR009100">
    <property type="entry name" value="AcylCoA_DH/oxidase_NM_dom_sf"/>
</dbReference>
<dbReference type="GO" id="GO:0050660">
    <property type="term" value="F:flavin adenine dinucleotide binding"/>
    <property type="evidence" value="ECO:0007669"/>
    <property type="project" value="InterPro"/>
</dbReference>
<dbReference type="InterPro" id="IPR013786">
    <property type="entry name" value="AcylCoA_DH/ox_N"/>
</dbReference>
<sequence>MDFPQEFDLLRKTVSSFVKREIEPIAEEMDRKDEWPKDMWNKLGELGVLGLTVPEEYGGAGLGPVEQAMVTEEIAKYSAAIAVSYAAHANLCTHNLYHNANEEQRKKYLPGLCTGKLIGALGLTEPGSGSDAVGMRTTARKVGDRYILQGSKTFITNGPVADVIIVYAKTDKEKGAHGITAFLVEKGFPGFSVSKRLEKMGNRGSQTGELIFDECEVPAENVLGEVNKGVKVMMSGLDIERVIVSALALGIGEGAFREAVKYAQERSQFGKPISHFQLIQAKIADMYTALEAARLLTYDAARLAAENQKITLKAAAAILFTAETATKVALEAVQIHGGYGYMLDYPVNRYLRDSKLYEIGAGTSEVRRLIIARELLGVKTF</sequence>
<dbReference type="EMBL" id="RHHU01000003">
    <property type="protein sequence ID" value="RNB88701.1"/>
    <property type="molecule type" value="Genomic_DNA"/>
</dbReference>
<evidence type="ECO:0000256" key="4">
    <source>
        <dbReference type="ARBA" id="ARBA00022456"/>
    </source>
</evidence>
<feature type="domain" description="Acyl-CoA dehydrogenase/oxidase N-terminal" evidence="11">
    <location>
        <begin position="6"/>
        <end position="116"/>
    </location>
</feature>
<dbReference type="PROSITE" id="PS00072">
    <property type="entry name" value="ACYL_COA_DH_1"/>
    <property type="match status" value="1"/>
</dbReference>
<evidence type="ECO:0000256" key="6">
    <source>
        <dbReference type="ARBA" id="ARBA00022827"/>
    </source>
</evidence>
<dbReference type="PANTHER" id="PTHR43884:SF12">
    <property type="entry name" value="ISOVALERYL-COA DEHYDROGENASE, MITOCHONDRIAL-RELATED"/>
    <property type="match status" value="1"/>
</dbReference>
<organism evidence="12 13">
    <name type="scientific">Brevibacillus nitrificans</name>
    <dbReference type="NCBI Taxonomy" id="651560"/>
    <lineage>
        <taxon>Bacteria</taxon>
        <taxon>Bacillati</taxon>
        <taxon>Bacillota</taxon>
        <taxon>Bacilli</taxon>
        <taxon>Bacillales</taxon>
        <taxon>Paenibacillaceae</taxon>
        <taxon>Brevibacillus</taxon>
    </lineage>
</organism>